<sequence>MDLTTFIQQFGTERKCEKFVQSQREKHGVICTCCSKKVSNWRSVQKYWRCSCGNKISLKAGTLMESSKLSLAVWFKAMFLMTHVKKSYSILELSRILGINRYRTVWYLSMKLRVGMGQDLLGKEYFQFLYLISKAKAQTSQLKAIQNYSISAILKSKIYKRDEINLIAPVDVLKKVEVEEFNLKRKGYRCLKVFGVQRKIELKEVHYAVKPDVQLWLSTLVANSNRMLNGIHHGVSFLHLQKYMFEYSFNYNLRSQDKFEKLKNCVLF</sequence>
<evidence type="ECO:0000313" key="2">
    <source>
        <dbReference type="Proteomes" id="UP000236454"/>
    </source>
</evidence>
<name>A0A1I6ZN85_9FLAO</name>
<evidence type="ECO:0000313" key="1">
    <source>
        <dbReference type="EMBL" id="SFT64199.1"/>
    </source>
</evidence>
<proteinExistence type="predicted"/>
<keyword evidence="2" id="KW-1185">Reference proteome</keyword>
<evidence type="ECO:0008006" key="3">
    <source>
        <dbReference type="Google" id="ProtNLM"/>
    </source>
</evidence>
<dbReference type="AlphaFoldDB" id="A0A1I6ZN85"/>
<dbReference type="EMBL" id="FPAS01000002">
    <property type="protein sequence ID" value="SFT64199.1"/>
    <property type="molecule type" value="Genomic_DNA"/>
</dbReference>
<reference evidence="1 2" key="1">
    <citation type="submission" date="2016-10" db="EMBL/GenBank/DDBJ databases">
        <authorList>
            <person name="de Groot N.N."/>
        </authorList>
    </citation>
    <scope>NUCLEOTIDE SEQUENCE [LARGE SCALE GENOMIC DNA]</scope>
    <source>
        <strain evidence="1 2">CGMCC 1.7005</strain>
    </source>
</reference>
<dbReference type="STRING" id="477690.SAMN05216474_1501"/>
<accession>A0A1I6ZN85</accession>
<dbReference type="Proteomes" id="UP000236454">
    <property type="component" value="Unassembled WGS sequence"/>
</dbReference>
<organism evidence="1 2">
    <name type="scientific">Lishizhenia tianjinensis</name>
    <dbReference type="NCBI Taxonomy" id="477690"/>
    <lineage>
        <taxon>Bacteria</taxon>
        <taxon>Pseudomonadati</taxon>
        <taxon>Bacteroidota</taxon>
        <taxon>Flavobacteriia</taxon>
        <taxon>Flavobacteriales</taxon>
        <taxon>Crocinitomicaceae</taxon>
        <taxon>Lishizhenia</taxon>
    </lineage>
</organism>
<protein>
    <recommendedName>
        <fullName evidence="3">ISXO2-like transposase domain-containing protein</fullName>
    </recommendedName>
</protein>
<gene>
    <name evidence="1" type="ORF">SAMN05216474_1501</name>
</gene>